<proteinExistence type="predicted"/>
<comment type="subcellular location">
    <subcellularLocation>
        <location evidence="1">Nucleus</location>
    </subcellularLocation>
</comment>
<reference evidence="8" key="1">
    <citation type="submission" date="2025-08" db="UniProtKB">
        <authorList>
            <consortium name="RefSeq"/>
        </authorList>
    </citation>
    <scope>IDENTIFICATION</scope>
    <source>
        <tissue evidence="8">Blood</tissue>
    </source>
</reference>
<dbReference type="GO" id="GO:0006302">
    <property type="term" value="P:double-strand break repair"/>
    <property type="evidence" value="ECO:0007669"/>
    <property type="project" value="TreeGrafter"/>
</dbReference>
<dbReference type="AlphaFoldDB" id="A0A6J2EJW0"/>
<dbReference type="GO" id="GO:0008821">
    <property type="term" value="F:crossover junction DNA endonuclease activity"/>
    <property type="evidence" value="ECO:0007669"/>
    <property type="project" value="TreeGrafter"/>
</dbReference>
<keyword evidence="4" id="KW-0234">DNA repair</keyword>
<dbReference type="Gene3D" id="3.40.50.10130">
    <property type="match status" value="1"/>
</dbReference>
<evidence type="ECO:0000313" key="8">
    <source>
        <dbReference type="RefSeq" id="XP_027469260.1"/>
    </source>
</evidence>
<dbReference type="Proteomes" id="UP000515165">
    <property type="component" value="Chromosome 10"/>
</dbReference>
<dbReference type="PANTHER" id="PTHR21077:SF6">
    <property type="entry name" value="CROSSOVER JUNCTION ENDONUCLEASE EME2-RELATED"/>
    <property type="match status" value="1"/>
</dbReference>
<feature type="compositionally biased region" description="Low complexity" evidence="6">
    <location>
        <begin position="39"/>
        <end position="49"/>
    </location>
</feature>
<keyword evidence="8" id="KW-0540">Nuclease</keyword>
<dbReference type="CTD" id="197342"/>
<dbReference type="RefSeq" id="XP_027469260.1">
    <property type="nucleotide sequence ID" value="XM_027613459.2"/>
</dbReference>
<keyword evidence="2" id="KW-0227">DNA damage</keyword>
<dbReference type="GO" id="GO:0031573">
    <property type="term" value="P:mitotic intra-S DNA damage checkpoint signaling"/>
    <property type="evidence" value="ECO:0007669"/>
    <property type="project" value="TreeGrafter"/>
</dbReference>
<evidence type="ECO:0000256" key="2">
    <source>
        <dbReference type="ARBA" id="ARBA00022763"/>
    </source>
</evidence>
<evidence type="ECO:0000256" key="5">
    <source>
        <dbReference type="ARBA" id="ARBA00023242"/>
    </source>
</evidence>
<keyword evidence="3" id="KW-0233">DNA recombination</keyword>
<evidence type="ECO:0000256" key="4">
    <source>
        <dbReference type="ARBA" id="ARBA00023204"/>
    </source>
</evidence>
<dbReference type="GO" id="GO:0031297">
    <property type="term" value="P:replication fork processing"/>
    <property type="evidence" value="ECO:0007669"/>
    <property type="project" value="TreeGrafter"/>
</dbReference>
<dbReference type="InterPro" id="IPR033310">
    <property type="entry name" value="Mms4/EME1/EME2"/>
</dbReference>
<dbReference type="GO" id="GO:0000712">
    <property type="term" value="P:resolution of meiotic recombination intermediates"/>
    <property type="evidence" value="ECO:0007669"/>
    <property type="project" value="TreeGrafter"/>
</dbReference>
<evidence type="ECO:0000256" key="3">
    <source>
        <dbReference type="ARBA" id="ARBA00023172"/>
    </source>
</evidence>
<dbReference type="GeneID" id="113933413"/>
<feature type="region of interest" description="Disordered" evidence="6">
    <location>
        <begin position="1"/>
        <end position="53"/>
    </location>
</feature>
<protein>
    <submittedName>
        <fullName evidence="8">Probable crossover junction endonuclease EME2 isoform X2</fullName>
    </submittedName>
</protein>
<feature type="region of interest" description="Disordered" evidence="6">
    <location>
        <begin position="207"/>
        <end position="242"/>
    </location>
</feature>
<dbReference type="GO" id="GO:0005634">
    <property type="term" value="C:nucleus"/>
    <property type="evidence" value="ECO:0007669"/>
    <property type="project" value="UniProtKB-SubCell"/>
</dbReference>
<name>A0A6J2EJW0_ZALCA</name>
<gene>
    <name evidence="8" type="primary">EME2</name>
</gene>
<accession>A0A6J2EJW0</accession>
<dbReference type="GO" id="GO:0048476">
    <property type="term" value="C:Holliday junction resolvase complex"/>
    <property type="evidence" value="ECO:0007669"/>
    <property type="project" value="InterPro"/>
</dbReference>
<evidence type="ECO:0000256" key="6">
    <source>
        <dbReference type="SAM" id="MobiDB-lite"/>
    </source>
</evidence>
<sequence>MAREGSGRAGYLGRAGARGGGRWRPPTWEVSDSDGEGPAGAEAGATARGPVKERRAAAEERRAAAEALRPEQALRRVAVRVDAALLEDTGADILLEALRALGCEYHIEPQRPARSLRWTRAKPDPCPRTVPSEVWAADEQDLLLLLEPEEFLQGVQQLTQTHGPSCSVPWICPESSTSPRLAVIGLDAYLWGNDGVWRAREMGISAQVSPAQQPGDATARESSGGPCHSGTQLAQGGGGPGTPAALGTSGCTAGGLLARAESACVCLHQSPRSTPLQAVPGVLCLFLLCGWALGSQRARGERWQRVAGHLVAADQTVPPGQPGCGRCHCHRLPLPPPSAAGIHEMQHGAGAPGPPGRPPREDGRWRAASQGGA</sequence>
<evidence type="ECO:0000256" key="1">
    <source>
        <dbReference type="ARBA" id="ARBA00004123"/>
    </source>
</evidence>
<evidence type="ECO:0000313" key="7">
    <source>
        <dbReference type="Proteomes" id="UP000515165"/>
    </source>
</evidence>
<dbReference type="PANTHER" id="PTHR21077">
    <property type="entry name" value="EME1 PROTEIN"/>
    <property type="match status" value="1"/>
</dbReference>
<feature type="region of interest" description="Disordered" evidence="6">
    <location>
        <begin position="338"/>
        <end position="373"/>
    </location>
</feature>
<keyword evidence="8" id="KW-0255">Endonuclease</keyword>
<organism evidence="7 8">
    <name type="scientific">Zalophus californianus</name>
    <name type="common">California sealion</name>
    <dbReference type="NCBI Taxonomy" id="9704"/>
    <lineage>
        <taxon>Eukaryota</taxon>
        <taxon>Metazoa</taxon>
        <taxon>Chordata</taxon>
        <taxon>Craniata</taxon>
        <taxon>Vertebrata</taxon>
        <taxon>Euteleostomi</taxon>
        <taxon>Mammalia</taxon>
        <taxon>Eutheria</taxon>
        <taxon>Laurasiatheria</taxon>
        <taxon>Carnivora</taxon>
        <taxon>Caniformia</taxon>
        <taxon>Pinnipedia</taxon>
        <taxon>Otariidae</taxon>
        <taxon>Zalophus</taxon>
    </lineage>
</organism>
<keyword evidence="5" id="KW-0539">Nucleus</keyword>
<keyword evidence="7" id="KW-1185">Reference proteome</keyword>
<keyword evidence="8" id="KW-0378">Hydrolase</keyword>